<name>A0A518H4J9_9BACT</name>
<dbReference type="AlphaFoldDB" id="A0A518H4J9"/>
<reference evidence="11 12" key="1">
    <citation type="submission" date="2019-02" db="EMBL/GenBank/DDBJ databases">
        <title>Deep-cultivation of Planctomycetes and their phenomic and genomic characterization uncovers novel biology.</title>
        <authorList>
            <person name="Wiegand S."/>
            <person name="Jogler M."/>
            <person name="Boedeker C."/>
            <person name="Pinto D."/>
            <person name="Vollmers J."/>
            <person name="Rivas-Marin E."/>
            <person name="Kohn T."/>
            <person name="Peeters S.H."/>
            <person name="Heuer A."/>
            <person name="Rast P."/>
            <person name="Oberbeckmann S."/>
            <person name="Bunk B."/>
            <person name="Jeske O."/>
            <person name="Meyerdierks A."/>
            <person name="Storesund J.E."/>
            <person name="Kallscheuer N."/>
            <person name="Luecker S."/>
            <person name="Lage O.M."/>
            <person name="Pohl T."/>
            <person name="Merkel B.J."/>
            <person name="Hornburger P."/>
            <person name="Mueller R.-W."/>
            <person name="Bruemmer F."/>
            <person name="Labrenz M."/>
            <person name="Spormann A.M."/>
            <person name="Op den Camp H."/>
            <person name="Overmann J."/>
            <person name="Amann R."/>
            <person name="Jetten M.S.M."/>
            <person name="Mascher T."/>
            <person name="Medema M.H."/>
            <person name="Devos D.P."/>
            <person name="Kaster A.-K."/>
            <person name="Ovreas L."/>
            <person name="Rohde M."/>
            <person name="Galperin M.Y."/>
            <person name="Jogler C."/>
        </authorList>
    </citation>
    <scope>NUCLEOTIDE SEQUENCE [LARGE SCALE GENOMIC DNA]</scope>
    <source>
        <strain evidence="11 12">ElP</strain>
    </source>
</reference>
<dbReference type="GO" id="GO:0006072">
    <property type="term" value="P:glycerol-3-phosphate metabolic process"/>
    <property type="evidence" value="ECO:0007669"/>
    <property type="project" value="InterPro"/>
</dbReference>
<gene>
    <name evidence="11" type="primary">glpK</name>
    <name evidence="11" type="ORF">ElP_36660</name>
</gene>
<dbReference type="Proteomes" id="UP000317835">
    <property type="component" value="Chromosome"/>
</dbReference>
<accession>A0A518H4J9</accession>
<dbReference type="Pfam" id="PF00370">
    <property type="entry name" value="FGGY_N"/>
    <property type="match status" value="1"/>
</dbReference>
<dbReference type="InterPro" id="IPR018484">
    <property type="entry name" value="FGGY_N"/>
</dbReference>
<evidence type="ECO:0000313" key="11">
    <source>
        <dbReference type="EMBL" id="QDV35760.1"/>
    </source>
</evidence>
<evidence type="ECO:0000259" key="10">
    <source>
        <dbReference type="Pfam" id="PF02782"/>
    </source>
</evidence>
<dbReference type="InterPro" id="IPR018485">
    <property type="entry name" value="FGGY_C"/>
</dbReference>
<dbReference type="PIRSF" id="PIRSF000538">
    <property type="entry name" value="GlpK"/>
    <property type="match status" value="1"/>
</dbReference>
<feature type="domain" description="Carbohydrate kinase FGGY C-terminal" evidence="10">
    <location>
        <begin position="259"/>
        <end position="447"/>
    </location>
</feature>
<dbReference type="SUPFAM" id="SSF53067">
    <property type="entry name" value="Actin-like ATPase domain"/>
    <property type="match status" value="2"/>
</dbReference>
<dbReference type="PANTHER" id="PTHR10196:SF69">
    <property type="entry name" value="GLYCEROL KINASE"/>
    <property type="match status" value="1"/>
</dbReference>
<dbReference type="PANTHER" id="PTHR10196">
    <property type="entry name" value="SUGAR KINASE"/>
    <property type="match status" value="1"/>
</dbReference>
<dbReference type="InterPro" id="IPR018483">
    <property type="entry name" value="Carb_kinase_FGGY_CS"/>
</dbReference>
<keyword evidence="5" id="KW-0319">Glycerol metabolism</keyword>
<dbReference type="RefSeq" id="WP_145271549.1">
    <property type="nucleotide sequence ID" value="NZ_CP036426.1"/>
</dbReference>
<evidence type="ECO:0000256" key="6">
    <source>
        <dbReference type="ARBA" id="ARBA00022840"/>
    </source>
</evidence>
<evidence type="ECO:0000256" key="2">
    <source>
        <dbReference type="ARBA" id="ARBA00022679"/>
    </source>
</evidence>
<evidence type="ECO:0000259" key="9">
    <source>
        <dbReference type="Pfam" id="PF00370"/>
    </source>
</evidence>
<dbReference type="InterPro" id="IPR000577">
    <property type="entry name" value="Carb_kinase_FGGY"/>
</dbReference>
<protein>
    <recommendedName>
        <fullName evidence="7">ATP:glycerol 3-phosphotransferase</fullName>
    </recommendedName>
</protein>
<dbReference type="PROSITE" id="PS00933">
    <property type="entry name" value="FGGY_KINASES_1"/>
    <property type="match status" value="1"/>
</dbReference>
<dbReference type="InterPro" id="IPR005999">
    <property type="entry name" value="Glycerol_kin"/>
</dbReference>
<keyword evidence="12" id="KW-1185">Reference proteome</keyword>
<dbReference type="OrthoDB" id="9805576at2"/>
<dbReference type="Pfam" id="PF02782">
    <property type="entry name" value="FGGY_C"/>
    <property type="match status" value="1"/>
</dbReference>
<dbReference type="InterPro" id="IPR043129">
    <property type="entry name" value="ATPase_NBD"/>
</dbReference>
<keyword evidence="2 8" id="KW-0808">Transferase</keyword>
<keyword evidence="4 8" id="KW-0418">Kinase</keyword>
<dbReference type="NCBIfam" id="TIGR01311">
    <property type="entry name" value="glycerol_kin"/>
    <property type="match status" value="1"/>
</dbReference>
<evidence type="ECO:0000256" key="7">
    <source>
        <dbReference type="ARBA" id="ARBA00043149"/>
    </source>
</evidence>
<dbReference type="Gene3D" id="3.30.420.40">
    <property type="match status" value="2"/>
</dbReference>
<proteinExistence type="inferred from homology"/>
<dbReference type="GO" id="GO:0006071">
    <property type="term" value="P:glycerol metabolic process"/>
    <property type="evidence" value="ECO:0007669"/>
    <property type="project" value="UniProtKB-KW"/>
</dbReference>
<dbReference type="GO" id="GO:0005524">
    <property type="term" value="F:ATP binding"/>
    <property type="evidence" value="ECO:0007669"/>
    <property type="project" value="UniProtKB-KW"/>
</dbReference>
<feature type="domain" description="Carbohydrate kinase FGGY N-terminal" evidence="9">
    <location>
        <begin position="6"/>
        <end position="250"/>
    </location>
</feature>
<keyword evidence="6" id="KW-0067">ATP-binding</keyword>
<sequence length="500" mass="53218">MARDRILVIDQGTTSTRAVVYDTRLRPVGQGQVEVPPTYPKPGWVEHDPAAIVDSIGRTVSDALADAKVGADRIAAIGLTNQRETTVLWDRGTGEAVGPAIVWQDRRTADLCRSLSGRADWLAGRTGLLLDSYFSATKLSWMLEHLPGVRTRAESGDLAFGTVDSLVLRHLTGGKLHATDVTNASRTLLMDLRAGRWADDLCEYFGIPPAILPEIVPSSGEVGRTSGLGYLPDGLPIAGIAGDQQASLFGNGCVEVGQAKCTYGTGAFLLVNTGTEVVRSTAGLVTTPAATPPGQAQQYALEGSVFIAGAAVQWFRDGLKAIGAAPEINPLSEEAAPDSEVLFVPALTGLGAPHWEPEARGTIFGITRGTTVPDLARAVIEGVAYQIVDLVEAMNADLPTPLESLRADGGMARSDPFLRFQADLMGLPLHRSPQTEATALGAGALAGLGVGLWPDAGAVAELLESGGEAFEPRRDRIWRRRAMRRWRHAVETVRRHYRTG</sequence>
<organism evidence="11 12">
    <name type="scientific">Tautonia plasticadhaerens</name>
    <dbReference type="NCBI Taxonomy" id="2527974"/>
    <lineage>
        <taxon>Bacteria</taxon>
        <taxon>Pseudomonadati</taxon>
        <taxon>Planctomycetota</taxon>
        <taxon>Planctomycetia</taxon>
        <taxon>Isosphaerales</taxon>
        <taxon>Isosphaeraceae</taxon>
        <taxon>Tautonia</taxon>
    </lineage>
</organism>
<dbReference type="GO" id="GO:0005829">
    <property type="term" value="C:cytosol"/>
    <property type="evidence" value="ECO:0007669"/>
    <property type="project" value="TreeGrafter"/>
</dbReference>
<evidence type="ECO:0000313" key="12">
    <source>
        <dbReference type="Proteomes" id="UP000317835"/>
    </source>
</evidence>
<evidence type="ECO:0000256" key="1">
    <source>
        <dbReference type="ARBA" id="ARBA00009156"/>
    </source>
</evidence>
<dbReference type="NCBIfam" id="NF000756">
    <property type="entry name" value="PRK00047.1"/>
    <property type="match status" value="1"/>
</dbReference>
<comment type="similarity">
    <text evidence="1 8">Belongs to the FGGY kinase family.</text>
</comment>
<evidence type="ECO:0000256" key="5">
    <source>
        <dbReference type="ARBA" id="ARBA00022798"/>
    </source>
</evidence>
<dbReference type="KEGG" id="tpla:ElP_36660"/>
<evidence type="ECO:0000256" key="4">
    <source>
        <dbReference type="ARBA" id="ARBA00022777"/>
    </source>
</evidence>
<dbReference type="FunFam" id="3.30.420.40:FF:000008">
    <property type="entry name" value="Glycerol kinase"/>
    <property type="match status" value="1"/>
</dbReference>
<dbReference type="PROSITE" id="PS00445">
    <property type="entry name" value="FGGY_KINASES_2"/>
    <property type="match status" value="1"/>
</dbReference>
<dbReference type="GO" id="GO:0004370">
    <property type="term" value="F:glycerol kinase activity"/>
    <property type="evidence" value="ECO:0007669"/>
    <property type="project" value="InterPro"/>
</dbReference>
<evidence type="ECO:0000256" key="8">
    <source>
        <dbReference type="RuleBase" id="RU003733"/>
    </source>
</evidence>
<dbReference type="EMBL" id="CP036426">
    <property type="protein sequence ID" value="QDV35760.1"/>
    <property type="molecule type" value="Genomic_DNA"/>
</dbReference>
<keyword evidence="3" id="KW-0547">Nucleotide-binding</keyword>
<evidence type="ECO:0000256" key="3">
    <source>
        <dbReference type="ARBA" id="ARBA00022741"/>
    </source>
</evidence>